<dbReference type="SUPFAM" id="SSF48726">
    <property type="entry name" value="Immunoglobulin"/>
    <property type="match status" value="1"/>
</dbReference>
<dbReference type="Pfam" id="PF07686">
    <property type="entry name" value="V-set"/>
    <property type="match status" value="1"/>
</dbReference>
<proteinExistence type="predicted"/>
<dbReference type="InterPro" id="IPR013783">
    <property type="entry name" value="Ig-like_fold"/>
</dbReference>
<feature type="domain" description="Immunoglobulin" evidence="2">
    <location>
        <begin position="19"/>
        <end position="129"/>
    </location>
</feature>
<dbReference type="SMART" id="SM00409">
    <property type="entry name" value="IG"/>
    <property type="match status" value="1"/>
</dbReference>
<dbReference type="Proteomes" id="UP000515150">
    <property type="component" value="Chromosome 1"/>
</dbReference>
<dbReference type="InterPro" id="IPR013106">
    <property type="entry name" value="Ig_V-set"/>
</dbReference>
<reference evidence="4" key="1">
    <citation type="submission" date="2025-08" db="UniProtKB">
        <authorList>
            <consortium name="RefSeq"/>
        </authorList>
    </citation>
    <scope>IDENTIFICATION</scope>
</reference>
<dbReference type="OrthoDB" id="8436389at2759"/>
<evidence type="ECO:0000313" key="3">
    <source>
        <dbReference type="Proteomes" id="UP000515150"/>
    </source>
</evidence>
<dbReference type="RefSeq" id="XP_055367215.1">
    <property type="nucleotide sequence ID" value="XM_055511240.1"/>
</dbReference>
<dbReference type="InterPro" id="IPR003599">
    <property type="entry name" value="Ig_sub"/>
</dbReference>
<dbReference type="PANTHER" id="PTHR15343:SF0">
    <property type="entry name" value="T-CELL ANTIGEN CD7"/>
    <property type="match status" value="1"/>
</dbReference>
<dbReference type="GO" id="GO:0002250">
    <property type="term" value="P:adaptive immune response"/>
    <property type="evidence" value="ECO:0007669"/>
    <property type="project" value="InterPro"/>
</dbReference>
<dbReference type="GO" id="GO:0038023">
    <property type="term" value="F:signaling receptor activity"/>
    <property type="evidence" value="ECO:0007669"/>
    <property type="project" value="InterPro"/>
</dbReference>
<dbReference type="GO" id="GO:0016020">
    <property type="term" value="C:membrane"/>
    <property type="evidence" value="ECO:0007669"/>
    <property type="project" value="InterPro"/>
</dbReference>
<keyword evidence="1" id="KW-0732">Signal</keyword>
<dbReference type="AlphaFoldDB" id="A0A9W2Y063"/>
<protein>
    <submittedName>
        <fullName evidence="4">Uncharacterized protein LOC114855951</fullName>
    </submittedName>
</protein>
<gene>
    <name evidence="4" type="primary">LOC114855951</name>
</gene>
<sequence>MLLLCWSPLLLCLCLRAENVAVIRAPGENVTLRCSLDGCARSAHGYVGMYLYRYAGSREEVLYYHGVDGADKVSARGRYTRRVEKQGSLRSHGISIRELTARDSGVYSCVYKQTPQDETTCNVYTLAVSDAAPSPASPEHPPTNPPHGDTHAWPPLALVTPAAVLLSVLLTLLFVKVLVPSVKHWASSSRRARSGSLDPSEYVYEVMTKNGLQAAAPNPYDAA</sequence>
<dbReference type="KEGG" id="bspl:114855951"/>
<dbReference type="PANTHER" id="PTHR15343">
    <property type="entry name" value="CD7"/>
    <property type="match status" value="1"/>
</dbReference>
<keyword evidence="3" id="KW-1185">Reference proteome</keyword>
<evidence type="ECO:0000256" key="1">
    <source>
        <dbReference type="SAM" id="SignalP"/>
    </source>
</evidence>
<feature type="chain" id="PRO_5040935102" evidence="1">
    <location>
        <begin position="18"/>
        <end position="223"/>
    </location>
</feature>
<name>A0A9W2Y063_BETSP</name>
<dbReference type="InterPro" id="IPR036179">
    <property type="entry name" value="Ig-like_dom_sf"/>
</dbReference>
<dbReference type="InterPro" id="IPR039090">
    <property type="entry name" value="CD7"/>
</dbReference>
<dbReference type="GeneID" id="114855951"/>
<accession>A0A9W2Y063</accession>
<feature type="signal peptide" evidence="1">
    <location>
        <begin position="1"/>
        <end position="17"/>
    </location>
</feature>
<evidence type="ECO:0000259" key="2">
    <source>
        <dbReference type="SMART" id="SM00409"/>
    </source>
</evidence>
<evidence type="ECO:0000313" key="4">
    <source>
        <dbReference type="RefSeq" id="XP_055367215.1"/>
    </source>
</evidence>
<dbReference type="Gene3D" id="2.60.40.10">
    <property type="entry name" value="Immunoglobulins"/>
    <property type="match status" value="1"/>
</dbReference>
<organism evidence="3 4">
    <name type="scientific">Betta splendens</name>
    <name type="common">Siamese fighting fish</name>
    <dbReference type="NCBI Taxonomy" id="158456"/>
    <lineage>
        <taxon>Eukaryota</taxon>
        <taxon>Metazoa</taxon>
        <taxon>Chordata</taxon>
        <taxon>Craniata</taxon>
        <taxon>Vertebrata</taxon>
        <taxon>Euteleostomi</taxon>
        <taxon>Actinopterygii</taxon>
        <taxon>Neopterygii</taxon>
        <taxon>Teleostei</taxon>
        <taxon>Neoteleostei</taxon>
        <taxon>Acanthomorphata</taxon>
        <taxon>Anabantaria</taxon>
        <taxon>Anabantiformes</taxon>
        <taxon>Anabantoidei</taxon>
        <taxon>Osphronemidae</taxon>
        <taxon>Betta</taxon>
    </lineage>
</organism>
<dbReference type="CDD" id="cd00099">
    <property type="entry name" value="IgV"/>
    <property type="match status" value="1"/>
</dbReference>